<organism evidence="2 3">
    <name type="scientific">Ficus carica</name>
    <name type="common">Common fig</name>
    <dbReference type="NCBI Taxonomy" id="3494"/>
    <lineage>
        <taxon>Eukaryota</taxon>
        <taxon>Viridiplantae</taxon>
        <taxon>Streptophyta</taxon>
        <taxon>Embryophyta</taxon>
        <taxon>Tracheophyta</taxon>
        <taxon>Spermatophyta</taxon>
        <taxon>Magnoliopsida</taxon>
        <taxon>eudicotyledons</taxon>
        <taxon>Gunneridae</taxon>
        <taxon>Pentapetalae</taxon>
        <taxon>rosids</taxon>
        <taxon>fabids</taxon>
        <taxon>Rosales</taxon>
        <taxon>Moraceae</taxon>
        <taxon>Ficeae</taxon>
        <taxon>Ficus</taxon>
    </lineage>
</organism>
<dbReference type="Proteomes" id="UP001187192">
    <property type="component" value="Unassembled WGS sequence"/>
</dbReference>
<sequence>MISSGSDQPCASQWMEASQSRSREKAASRSRPGEEVGRQNLGCERRGCRDLN</sequence>
<name>A0AA88DP37_FICCA</name>
<gene>
    <name evidence="2" type="ORF">TIFTF001_027920</name>
</gene>
<keyword evidence="3" id="KW-1185">Reference proteome</keyword>
<evidence type="ECO:0000256" key="1">
    <source>
        <dbReference type="SAM" id="MobiDB-lite"/>
    </source>
</evidence>
<protein>
    <submittedName>
        <fullName evidence="2">Uncharacterized protein</fullName>
    </submittedName>
</protein>
<evidence type="ECO:0000313" key="3">
    <source>
        <dbReference type="Proteomes" id="UP001187192"/>
    </source>
</evidence>
<feature type="compositionally biased region" description="Basic and acidic residues" evidence="1">
    <location>
        <begin position="21"/>
        <end position="52"/>
    </location>
</feature>
<reference evidence="2" key="1">
    <citation type="submission" date="2023-07" db="EMBL/GenBank/DDBJ databases">
        <title>draft genome sequence of fig (Ficus carica).</title>
        <authorList>
            <person name="Takahashi T."/>
            <person name="Nishimura K."/>
        </authorList>
    </citation>
    <scope>NUCLEOTIDE SEQUENCE</scope>
</reference>
<accession>A0AA88DP37</accession>
<feature type="region of interest" description="Disordered" evidence="1">
    <location>
        <begin position="1"/>
        <end position="52"/>
    </location>
</feature>
<dbReference type="EMBL" id="BTGU01000081">
    <property type="protein sequence ID" value="GMN58823.1"/>
    <property type="molecule type" value="Genomic_DNA"/>
</dbReference>
<evidence type="ECO:0000313" key="2">
    <source>
        <dbReference type="EMBL" id="GMN58823.1"/>
    </source>
</evidence>
<feature type="compositionally biased region" description="Polar residues" evidence="1">
    <location>
        <begin position="1"/>
        <end position="11"/>
    </location>
</feature>
<comment type="caution">
    <text evidence="2">The sequence shown here is derived from an EMBL/GenBank/DDBJ whole genome shotgun (WGS) entry which is preliminary data.</text>
</comment>
<dbReference type="AlphaFoldDB" id="A0AA88DP37"/>
<proteinExistence type="predicted"/>